<proteinExistence type="predicted"/>
<dbReference type="GO" id="GO:0022857">
    <property type="term" value="F:transmembrane transporter activity"/>
    <property type="evidence" value="ECO:0007669"/>
    <property type="project" value="InterPro"/>
</dbReference>
<feature type="transmembrane region" description="Helical" evidence="5">
    <location>
        <begin position="49"/>
        <end position="67"/>
    </location>
</feature>
<evidence type="ECO:0000259" key="6">
    <source>
        <dbReference type="PROSITE" id="PS50850"/>
    </source>
</evidence>
<gene>
    <name evidence="7" type="ORF">M407DRAFT_36916</name>
</gene>
<evidence type="ECO:0000256" key="4">
    <source>
        <dbReference type="ARBA" id="ARBA00023136"/>
    </source>
</evidence>
<feature type="non-terminal residue" evidence="7">
    <location>
        <position position="107"/>
    </location>
</feature>
<dbReference type="AlphaFoldDB" id="A0A0C3QSD2"/>
<dbReference type="Proteomes" id="UP000054248">
    <property type="component" value="Unassembled WGS sequence"/>
</dbReference>
<comment type="subcellular location">
    <subcellularLocation>
        <location evidence="1">Membrane</location>
        <topology evidence="1">Multi-pass membrane protein</topology>
    </subcellularLocation>
</comment>
<dbReference type="GO" id="GO:0005886">
    <property type="term" value="C:plasma membrane"/>
    <property type="evidence" value="ECO:0007669"/>
    <property type="project" value="TreeGrafter"/>
</dbReference>
<protein>
    <recommendedName>
        <fullName evidence="6">Major facilitator superfamily (MFS) profile domain-containing protein</fullName>
    </recommendedName>
</protein>
<evidence type="ECO:0000256" key="2">
    <source>
        <dbReference type="ARBA" id="ARBA00022692"/>
    </source>
</evidence>
<dbReference type="SUPFAM" id="SSF103473">
    <property type="entry name" value="MFS general substrate transporter"/>
    <property type="match status" value="1"/>
</dbReference>
<dbReference type="EMBL" id="KN822968">
    <property type="protein sequence ID" value="KIO30869.1"/>
    <property type="molecule type" value="Genomic_DNA"/>
</dbReference>
<dbReference type="InterPro" id="IPR011701">
    <property type="entry name" value="MFS"/>
</dbReference>
<accession>A0A0C3QSD2</accession>
<keyword evidence="3 5" id="KW-1133">Transmembrane helix</keyword>
<evidence type="ECO:0000313" key="7">
    <source>
        <dbReference type="EMBL" id="KIO30869.1"/>
    </source>
</evidence>
<keyword evidence="2 5" id="KW-0812">Transmembrane</keyword>
<dbReference type="InterPro" id="IPR020846">
    <property type="entry name" value="MFS_dom"/>
</dbReference>
<name>A0A0C3QSD2_9AGAM</name>
<dbReference type="Pfam" id="PF07690">
    <property type="entry name" value="MFS_1"/>
    <property type="match status" value="1"/>
</dbReference>
<reference evidence="7 8" key="1">
    <citation type="submission" date="2014-04" db="EMBL/GenBank/DDBJ databases">
        <authorList>
            <consortium name="DOE Joint Genome Institute"/>
            <person name="Kuo A."/>
            <person name="Girlanda M."/>
            <person name="Perotto S."/>
            <person name="Kohler A."/>
            <person name="Nagy L.G."/>
            <person name="Floudas D."/>
            <person name="Copeland A."/>
            <person name="Barry K.W."/>
            <person name="Cichocki N."/>
            <person name="Veneault-Fourrey C."/>
            <person name="LaButti K."/>
            <person name="Lindquist E.A."/>
            <person name="Lipzen A."/>
            <person name="Lundell T."/>
            <person name="Morin E."/>
            <person name="Murat C."/>
            <person name="Sun H."/>
            <person name="Tunlid A."/>
            <person name="Henrissat B."/>
            <person name="Grigoriev I.V."/>
            <person name="Hibbett D.S."/>
            <person name="Martin F."/>
            <person name="Nordberg H.P."/>
            <person name="Cantor M.N."/>
            <person name="Hua S.X."/>
        </authorList>
    </citation>
    <scope>NUCLEOTIDE SEQUENCE [LARGE SCALE GENOMIC DNA]</scope>
    <source>
        <strain evidence="7 8">MUT 4182</strain>
    </source>
</reference>
<feature type="non-terminal residue" evidence="7">
    <location>
        <position position="1"/>
    </location>
</feature>
<organism evidence="7 8">
    <name type="scientific">Tulasnella calospora MUT 4182</name>
    <dbReference type="NCBI Taxonomy" id="1051891"/>
    <lineage>
        <taxon>Eukaryota</taxon>
        <taxon>Fungi</taxon>
        <taxon>Dikarya</taxon>
        <taxon>Basidiomycota</taxon>
        <taxon>Agaricomycotina</taxon>
        <taxon>Agaricomycetes</taxon>
        <taxon>Cantharellales</taxon>
        <taxon>Tulasnellaceae</taxon>
        <taxon>Tulasnella</taxon>
    </lineage>
</organism>
<dbReference type="PANTHER" id="PTHR23501">
    <property type="entry name" value="MAJOR FACILITATOR SUPERFAMILY"/>
    <property type="match status" value="1"/>
</dbReference>
<dbReference type="PROSITE" id="PS50850">
    <property type="entry name" value="MFS"/>
    <property type="match status" value="1"/>
</dbReference>
<evidence type="ECO:0000256" key="1">
    <source>
        <dbReference type="ARBA" id="ARBA00004141"/>
    </source>
</evidence>
<dbReference type="HOGENOM" id="CLU_2216310_0_0_1"/>
<feature type="domain" description="Major facilitator superfamily (MFS) profile" evidence="6">
    <location>
        <begin position="15"/>
        <end position="107"/>
    </location>
</feature>
<reference evidence="8" key="2">
    <citation type="submission" date="2015-01" db="EMBL/GenBank/DDBJ databases">
        <title>Evolutionary Origins and Diversification of the Mycorrhizal Mutualists.</title>
        <authorList>
            <consortium name="DOE Joint Genome Institute"/>
            <consortium name="Mycorrhizal Genomics Consortium"/>
            <person name="Kohler A."/>
            <person name="Kuo A."/>
            <person name="Nagy L.G."/>
            <person name="Floudas D."/>
            <person name="Copeland A."/>
            <person name="Barry K.W."/>
            <person name="Cichocki N."/>
            <person name="Veneault-Fourrey C."/>
            <person name="LaButti K."/>
            <person name="Lindquist E.A."/>
            <person name="Lipzen A."/>
            <person name="Lundell T."/>
            <person name="Morin E."/>
            <person name="Murat C."/>
            <person name="Riley R."/>
            <person name="Ohm R."/>
            <person name="Sun H."/>
            <person name="Tunlid A."/>
            <person name="Henrissat B."/>
            <person name="Grigoriev I.V."/>
            <person name="Hibbett D.S."/>
            <person name="Martin F."/>
        </authorList>
    </citation>
    <scope>NUCLEOTIDE SEQUENCE [LARGE SCALE GENOMIC DNA]</scope>
    <source>
        <strain evidence="8">MUT 4182</strain>
    </source>
</reference>
<evidence type="ECO:0000313" key="8">
    <source>
        <dbReference type="Proteomes" id="UP000054248"/>
    </source>
</evidence>
<feature type="transmembrane region" description="Helical" evidence="5">
    <location>
        <begin position="79"/>
        <end position="98"/>
    </location>
</feature>
<dbReference type="PANTHER" id="PTHR23501:SF102">
    <property type="entry name" value="DRUG TRANSPORTER, PUTATIVE (AFU_ORTHOLOGUE AFUA_3G08530)-RELATED"/>
    <property type="match status" value="1"/>
</dbReference>
<dbReference type="OrthoDB" id="3242767at2759"/>
<sequence length="107" mass="11303">QASQSTPRDLRFWMIIVAMMVAEFLSAIELSSVATALPSIVEDLHGTEFSWVGAAYTLGSTAILPMTGGLAQIFGRRPILLGLIGFFALGSGICGGARNMNMLIAGR</sequence>
<feature type="transmembrane region" description="Helical" evidence="5">
    <location>
        <begin position="12"/>
        <end position="37"/>
    </location>
</feature>
<dbReference type="InterPro" id="IPR036259">
    <property type="entry name" value="MFS_trans_sf"/>
</dbReference>
<evidence type="ECO:0000256" key="5">
    <source>
        <dbReference type="SAM" id="Phobius"/>
    </source>
</evidence>
<dbReference type="Gene3D" id="1.20.1250.20">
    <property type="entry name" value="MFS general substrate transporter like domains"/>
    <property type="match status" value="1"/>
</dbReference>
<evidence type="ECO:0000256" key="3">
    <source>
        <dbReference type="ARBA" id="ARBA00022989"/>
    </source>
</evidence>
<keyword evidence="4 5" id="KW-0472">Membrane</keyword>
<keyword evidence="8" id="KW-1185">Reference proteome</keyword>